<evidence type="ECO:0000313" key="3">
    <source>
        <dbReference type="Proteomes" id="UP001165653"/>
    </source>
</evidence>
<dbReference type="EMBL" id="JAPDDR010000002">
    <property type="protein sequence ID" value="MCW1912637.1"/>
    <property type="molecule type" value="Genomic_DNA"/>
</dbReference>
<dbReference type="Proteomes" id="UP001165653">
    <property type="component" value="Unassembled WGS sequence"/>
</dbReference>
<keyword evidence="3" id="KW-1185">Reference proteome</keyword>
<evidence type="ECO:0000313" key="2">
    <source>
        <dbReference type="EMBL" id="MCW1912637.1"/>
    </source>
</evidence>
<name>A0ABT3FYI1_9BACT</name>
<organism evidence="2 3">
    <name type="scientific">Luteolibacter rhizosphaerae</name>
    <dbReference type="NCBI Taxonomy" id="2989719"/>
    <lineage>
        <taxon>Bacteria</taxon>
        <taxon>Pseudomonadati</taxon>
        <taxon>Verrucomicrobiota</taxon>
        <taxon>Verrucomicrobiia</taxon>
        <taxon>Verrucomicrobiales</taxon>
        <taxon>Verrucomicrobiaceae</taxon>
        <taxon>Luteolibacter</taxon>
    </lineage>
</organism>
<reference evidence="2" key="1">
    <citation type="submission" date="2022-10" db="EMBL/GenBank/DDBJ databases">
        <title>Luteolibacter sp. GHJ8, whole genome shotgun sequencing project.</title>
        <authorList>
            <person name="Zhao G."/>
            <person name="Shen L."/>
        </authorList>
    </citation>
    <scope>NUCLEOTIDE SEQUENCE</scope>
    <source>
        <strain evidence="2">GHJ8</strain>
    </source>
</reference>
<feature type="region of interest" description="Disordered" evidence="1">
    <location>
        <begin position="1"/>
        <end position="47"/>
    </location>
</feature>
<protein>
    <submittedName>
        <fullName evidence="2">Uncharacterized protein</fullName>
    </submittedName>
</protein>
<gene>
    <name evidence="2" type="ORF">OJ996_03560</name>
</gene>
<sequence>MASKSEVTKTPSKPIEPANDGFPKEKDVSTPPPGTDQSKTRPDQKKK</sequence>
<evidence type="ECO:0000256" key="1">
    <source>
        <dbReference type="SAM" id="MobiDB-lite"/>
    </source>
</evidence>
<proteinExistence type="predicted"/>
<comment type="caution">
    <text evidence="2">The sequence shown here is derived from an EMBL/GenBank/DDBJ whole genome shotgun (WGS) entry which is preliminary data.</text>
</comment>
<feature type="compositionally biased region" description="Basic and acidic residues" evidence="1">
    <location>
        <begin position="38"/>
        <end position="47"/>
    </location>
</feature>
<dbReference type="RefSeq" id="WP_264511239.1">
    <property type="nucleotide sequence ID" value="NZ_JAPDDR010000002.1"/>
</dbReference>
<accession>A0ABT3FYI1</accession>